<dbReference type="GO" id="GO:0005743">
    <property type="term" value="C:mitochondrial inner membrane"/>
    <property type="evidence" value="ECO:0007669"/>
    <property type="project" value="UniProtKB-SubCell"/>
</dbReference>
<dbReference type="GO" id="GO:0008137">
    <property type="term" value="F:NADH dehydrogenase (ubiquinone) activity"/>
    <property type="evidence" value="ECO:0007669"/>
    <property type="project" value="UniProtKB-EC"/>
</dbReference>
<comment type="function">
    <text evidence="15">Core subunit of the mitochondrial membrane respiratory chain NADH dehydrogenase (Complex I) which catalyzes electron transfer from NADH through the respiratory chain, using ubiquinone as an electron acceptor. Part of the enzyme membrane arm which is embedded in the lipid bilayer and involved in proton translocation.</text>
</comment>
<proteinExistence type="inferred from homology"/>
<evidence type="ECO:0000256" key="12">
    <source>
        <dbReference type="ARBA" id="ARBA00023075"/>
    </source>
</evidence>
<evidence type="ECO:0000256" key="9">
    <source>
        <dbReference type="ARBA" id="ARBA00022982"/>
    </source>
</evidence>
<dbReference type="InterPro" id="IPR001133">
    <property type="entry name" value="NADH_UbQ_OxRdtase_chain4L/K"/>
</dbReference>
<comment type="similarity">
    <text evidence="2 17">Belongs to the complex I subunit 4L family.</text>
</comment>
<dbReference type="CTD" id="4539"/>
<dbReference type="EC" id="7.1.1.2" evidence="3 17"/>
<keyword evidence="7 17" id="KW-0812">Transmembrane</keyword>
<keyword evidence="9 17" id="KW-0249">Electron transport</keyword>
<evidence type="ECO:0000256" key="8">
    <source>
        <dbReference type="ARBA" id="ARBA00022967"/>
    </source>
</evidence>
<organism evidence="18">
    <name type="scientific">Lepidodactylus lugubris</name>
    <name type="common">Mourning gecko</name>
    <name type="synonym">Platydactylus lugubris</name>
    <dbReference type="NCBI Taxonomy" id="47724"/>
    <lineage>
        <taxon>Eukaryota</taxon>
        <taxon>Metazoa</taxon>
        <taxon>Chordata</taxon>
        <taxon>Craniata</taxon>
        <taxon>Vertebrata</taxon>
        <taxon>Euteleostomi</taxon>
        <taxon>Lepidosauria</taxon>
        <taxon>Squamata</taxon>
        <taxon>Bifurcata</taxon>
        <taxon>Gekkota</taxon>
        <taxon>Gekkonidae</taxon>
        <taxon>Gekkoninae</taxon>
        <taxon>Lepidodactylus</taxon>
    </lineage>
</organism>
<keyword evidence="10 17" id="KW-1133">Transmembrane helix</keyword>
<keyword evidence="11 17" id="KW-0520">NAD</keyword>
<evidence type="ECO:0000256" key="15">
    <source>
        <dbReference type="ARBA" id="ARBA00043911"/>
    </source>
</evidence>
<evidence type="ECO:0000256" key="14">
    <source>
        <dbReference type="ARBA" id="ARBA00023136"/>
    </source>
</evidence>
<comment type="catalytic activity">
    <reaction evidence="16">
        <text>a ubiquinone + NADH + 5 H(+)(in) = a ubiquinol + NAD(+) + 4 H(+)(out)</text>
        <dbReference type="Rhea" id="RHEA:29091"/>
        <dbReference type="Rhea" id="RHEA-COMP:9565"/>
        <dbReference type="Rhea" id="RHEA-COMP:9566"/>
        <dbReference type="ChEBI" id="CHEBI:15378"/>
        <dbReference type="ChEBI" id="CHEBI:16389"/>
        <dbReference type="ChEBI" id="CHEBI:17976"/>
        <dbReference type="ChEBI" id="CHEBI:57540"/>
        <dbReference type="ChEBI" id="CHEBI:57945"/>
        <dbReference type="EC" id="7.1.1.2"/>
    </reaction>
    <physiologicalReaction direction="left-to-right" evidence="16">
        <dbReference type="Rhea" id="RHEA:29092"/>
    </physiologicalReaction>
</comment>
<dbReference type="AlphaFoldDB" id="A0A0A1H9S5"/>
<dbReference type="PANTHER" id="PTHR11434:SF0">
    <property type="entry name" value="NADH-UBIQUINONE OXIDOREDUCTASE CHAIN 4L"/>
    <property type="match status" value="1"/>
</dbReference>
<dbReference type="GO" id="GO:0016651">
    <property type="term" value="F:oxidoreductase activity, acting on NAD(P)H"/>
    <property type="evidence" value="ECO:0007669"/>
    <property type="project" value="InterPro"/>
</dbReference>
<evidence type="ECO:0000256" key="10">
    <source>
        <dbReference type="ARBA" id="ARBA00022989"/>
    </source>
</evidence>
<evidence type="ECO:0000256" key="11">
    <source>
        <dbReference type="ARBA" id="ARBA00023027"/>
    </source>
</evidence>
<keyword evidence="12 17" id="KW-0830">Ubiquinone</keyword>
<dbReference type="GO" id="GO:0030964">
    <property type="term" value="C:NADH dehydrogenase complex"/>
    <property type="evidence" value="ECO:0007669"/>
    <property type="project" value="TreeGrafter"/>
</dbReference>
<evidence type="ECO:0000256" key="4">
    <source>
        <dbReference type="ARBA" id="ARBA00016612"/>
    </source>
</evidence>
<feature type="transmembrane region" description="Helical" evidence="17">
    <location>
        <begin position="60"/>
        <end position="80"/>
    </location>
</feature>
<dbReference type="RefSeq" id="YP_009110525.1">
    <property type="nucleotide sequence ID" value="NC_025782.1"/>
</dbReference>
<dbReference type="Gene3D" id="1.10.287.3510">
    <property type="match status" value="1"/>
</dbReference>
<keyword evidence="17" id="KW-0999">Mitochondrion inner membrane</keyword>
<feature type="transmembrane region" description="Helical" evidence="17">
    <location>
        <begin position="28"/>
        <end position="48"/>
    </location>
</feature>
<geneLocation type="mitochondrion" evidence="18"/>
<dbReference type="GO" id="GO:0042773">
    <property type="term" value="P:ATP synthesis coupled electron transport"/>
    <property type="evidence" value="ECO:0007669"/>
    <property type="project" value="UniProtKB-UniRule"/>
</dbReference>
<evidence type="ECO:0000313" key="18">
    <source>
        <dbReference type="EMBL" id="BAP90304.1"/>
    </source>
</evidence>
<dbReference type="PANTHER" id="PTHR11434">
    <property type="entry name" value="NADH-UBIQUINONE OXIDOREDUCTASE SUBUNIT ND4L"/>
    <property type="match status" value="1"/>
</dbReference>
<accession>A0A0A1H9S5</accession>
<dbReference type="Pfam" id="PF00420">
    <property type="entry name" value="Oxidored_q2"/>
    <property type="match status" value="1"/>
</dbReference>
<comment type="subcellular location">
    <subcellularLocation>
        <location evidence="17">Mitochondrion inner membrane</location>
        <topology evidence="17">Multi-pass membrane protein</topology>
    </subcellularLocation>
    <subcellularLocation>
        <location evidence="1">Mitochondrion membrane</location>
        <topology evidence="1">Multi-pass membrane protein</topology>
    </subcellularLocation>
</comment>
<keyword evidence="5 17" id="KW-0813">Transport</keyword>
<evidence type="ECO:0000256" key="6">
    <source>
        <dbReference type="ARBA" id="ARBA00022660"/>
    </source>
</evidence>
<evidence type="ECO:0000256" key="16">
    <source>
        <dbReference type="ARBA" id="ARBA00048769"/>
    </source>
</evidence>
<keyword evidence="6 17" id="KW-0679">Respiratory chain</keyword>
<sequence>MTLTHFAAATAFALSITGVALCRKHLVSALLCIEGMMLALYMLLMCASQTLNQSTTTMQPIILLTLAACEAGAGLALLVATTRTHASDHLKNMNLLKC</sequence>
<dbReference type="EMBL" id="AB738945">
    <property type="protein sequence ID" value="BAP90304.1"/>
    <property type="molecule type" value="Genomic_DNA"/>
</dbReference>
<evidence type="ECO:0000256" key="5">
    <source>
        <dbReference type="ARBA" id="ARBA00022448"/>
    </source>
</evidence>
<dbReference type="InterPro" id="IPR039428">
    <property type="entry name" value="NUOK/Mnh_C1-like"/>
</dbReference>
<evidence type="ECO:0000256" key="17">
    <source>
        <dbReference type="RuleBase" id="RU004419"/>
    </source>
</evidence>
<evidence type="ECO:0000256" key="7">
    <source>
        <dbReference type="ARBA" id="ARBA00022692"/>
    </source>
</evidence>
<gene>
    <name evidence="18" type="primary">ND4L</name>
</gene>
<evidence type="ECO:0000256" key="3">
    <source>
        <dbReference type="ARBA" id="ARBA00012944"/>
    </source>
</evidence>
<evidence type="ECO:0000256" key="1">
    <source>
        <dbReference type="ARBA" id="ARBA00004225"/>
    </source>
</evidence>
<reference evidence="18" key="1">
    <citation type="journal article" date="2014" name="BMC Genomics">
        <title>Gene rearrangements in gekkonid mitochondrial genomes with shuffling, loss, and reassignment of tRNA genes.</title>
        <authorList>
            <person name="Kumazawa Y."/>
            <person name="Miura S."/>
            <person name="Yamada C."/>
            <person name="Hashiguchi Y."/>
        </authorList>
    </citation>
    <scope>NUCLEOTIDE SEQUENCE</scope>
    <source>
        <strain evidence="18">Llug1</strain>
    </source>
</reference>
<protein>
    <recommendedName>
        <fullName evidence="4 17">NADH-ubiquinone oxidoreductase chain 4L</fullName>
        <ecNumber evidence="3 17">7.1.1.2</ecNumber>
    </recommendedName>
</protein>
<keyword evidence="13 17" id="KW-0496">Mitochondrion</keyword>
<dbReference type="GeneID" id="22283860"/>
<evidence type="ECO:0000256" key="2">
    <source>
        <dbReference type="ARBA" id="ARBA00010519"/>
    </source>
</evidence>
<keyword evidence="14 17" id="KW-0472">Membrane</keyword>
<evidence type="ECO:0000256" key="13">
    <source>
        <dbReference type="ARBA" id="ARBA00023128"/>
    </source>
</evidence>
<name>A0A0A1H9S5_LEPLU</name>
<keyword evidence="8 17" id="KW-1278">Translocase</keyword>